<dbReference type="Pfam" id="PF02777">
    <property type="entry name" value="Sod_Fe_C"/>
    <property type="match status" value="1"/>
</dbReference>
<dbReference type="Pfam" id="PF00081">
    <property type="entry name" value="Sod_Fe_N"/>
    <property type="match status" value="1"/>
</dbReference>
<evidence type="ECO:0000256" key="1">
    <source>
        <dbReference type="ARBA" id="ARBA00008714"/>
    </source>
</evidence>
<dbReference type="InterPro" id="IPR036324">
    <property type="entry name" value="Mn/Fe_SOD_N_sf"/>
</dbReference>
<accession>A0ABX7XDH5</accession>
<reference evidence="7 8" key="1">
    <citation type="journal article" date="2021" name="Int. J. Syst. Evol. Microbiol.">
        <title>Faecalibacter bovis sp. nov., isolated from cow faeces.</title>
        <authorList>
            <person name="Li F."/>
            <person name="Zhao W."/>
            <person name="Hong Q."/>
            <person name="Shao Q."/>
            <person name="Song J."/>
            <person name="Yang S."/>
        </authorList>
    </citation>
    <scope>NUCLEOTIDE SEQUENCE [LARGE SCALE GENOMIC DNA]</scope>
    <source>
        <strain evidence="7 8">ZY171143</strain>
    </source>
</reference>
<dbReference type="Gene3D" id="3.55.40.20">
    <property type="entry name" value="Iron/manganese superoxide dismutase, C-terminal domain"/>
    <property type="match status" value="1"/>
</dbReference>
<evidence type="ECO:0000313" key="7">
    <source>
        <dbReference type="EMBL" id="QTV05976.1"/>
    </source>
</evidence>
<dbReference type="SUPFAM" id="SSF46609">
    <property type="entry name" value="Fe,Mn superoxide dismutase (SOD), N-terminal domain"/>
    <property type="match status" value="1"/>
</dbReference>
<feature type="domain" description="Manganese/iron superoxide dismutase C-terminal" evidence="6">
    <location>
        <begin position="155"/>
        <end position="258"/>
    </location>
</feature>
<gene>
    <name evidence="7" type="ORF">J9309_01110</name>
</gene>
<protein>
    <recommendedName>
        <fullName evidence="2">superoxide dismutase</fullName>
        <ecNumber evidence="2">1.15.1.1</ecNumber>
    </recommendedName>
</protein>
<dbReference type="InterPro" id="IPR001189">
    <property type="entry name" value="Mn/Fe_SOD"/>
</dbReference>
<dbReference type="PROSITE" id="PS00088">
    <property type="entry name" value="SOD_MN"/>
    <property type="match status" value="1"/>
</dbReference>
<dbReference type="InterPro" id="IPR019832">
    <property type="entry name" value="Mn/Fe_SOD_C"/>
</dbReference>
<dbReference type="Gene3D" id="1.10.287.990">
    <property type="entry name" value="Fe,Mn superoxide dismutase (SOD) domain"/>
    <property type="match status" value="1"/>
</dbReference>
<dbReference type="PROSITE" id="PS51257">
    <property type="entry name" value="PROKAR_LIPOPROTEIN"/>
    <property type="match status" value="1"/>
</dbReference>
<dbReference type="RefSeq" id="WP_230476617.1">
    <property type="nucleotide sequence ID" value="NZ_CP072842.1"/>
</dbReference>
<dbReference type="SUPFAM" id="SSF54719">
    <property type="entry name" value="Fe,Mn superoxide dismutase (SOD), C-terminal domain"/>
    <property type="match status" value="1"/>
</dbReference>
<sequence>MKKHIYIVAILGTALFFQSCENTKNGGTTETPTAGDSIVEVDSIKVEENVGSPTDVKADPGIYQIKTLKYGYDELSDYIDAKTMETHYGKHYLGYINNLNTALKDADISESNIVKLLNNESAMKNNAIRNNAGGYYNHLLYFDIMSPTPTKLDEKGALLTKINENFGSVNELKAKLKEAATKRFGSGWAWLIVKEDGSLAVTSTPNQDNPLMAIAEEKGTPILGIDVWEHAYYLKYKNLRADYVDAFFNVLDWKEVENNYSKVAK</sequence>
<evidence type="ECO:0000259" key="6">
    <source>
        <dbReference type="Pfam" id="PF02777"/>
    </source>
</evidence>
<keyword evidence="3" id="KW-0479">Metal-binding</keyword>
<keyword evidence="8" id="KW-1185">Reference proteome</keyword>
<dbReference type="EMBL" id="CP072842">
    <property type="protein sequence ID" value="QTV05976.1"/>
    <property type="molecule type" value="Genomic_DNA"/>
</dbReference>
<dbReference type="InterPro" id="IPR019833">
    <property type="entry name" value="Mn/Fe_SOD_BS"/>
</dbReference>
<keyword evidence="4" id="KW-0560">Oxidoreductase</keyword>
<evidence type="ECO:0000313" key="8">
    <source>
        <dbReference type="Proteomes" id="UP000672011"/>
    </source>
</evidence>
<comment type="similarity">
    <text evidence="1">Belongs to the iron/manganese superoxide dismutase family.</text>
</comment>
<dbReference type="PANTHER" id="PTHR43595:SF2">
    <property type="entry name" value="SMALL RIBOSOMAL SUBUNIT PROTEIN MS42"/>
    <property type="match status" value="1"/>
</dbReference>
<evidence type="ECO:0000256" key="4">
    <source>
        <dbReference type="ARBA" id="ARBA00023002"/>
    </source>
</evidence>
<proteinExistence type="inferred from homology"/>
<dbReference type="InterPro" id="IPR019831">
    <property type="entry name" value="Mn/Fe_SOD_N"/>
</dbReference>
<organism evidence="7 8">
    <name type="scientific">Faecalibacter bovis</name>
    <dbReference type="NCBI Taxonomy" id="2898187"/>
    <lineage>
        <taxon>Bacteria</taxon>
        <taxon>Pseudomonadati</taxon>
        <taxon>Bacteroidota</taxon>
        <taxon>Flavobacteriia</taxon>
        <taxon>Flavobacteriales</taxon>
        <taxon>Weeksellaceae</taxon>
        <taxon>Faecalibacter</taxon>
    </lineage>
</organism>
<evidence type="ECO:0000259" key="5">
    <source>
        <dbReference type="Pfam" id="PF00081"/>
    </source>
</evidence>
<dbReference type="PRINTS" id="PR01703">
    <property type="entry name" value="MNSODISMTASE"/>
</dbReference>
<dbReference type="Proteomes" id="UP000672011">
    <property type="component" value="Chromosome"/>
</dbReference>
<evidence type="ECO:0000256" key="2">
    <source>
        <dbReference type="ARBA" id="ARBA00012682"/>
    </source>
</evidence>
<dbReference type="EC" id="1.15.1.1" evidence="2"/>
<dbReference type="PANTHER" id="PTHR43595">
    <property type="entry name" value="37S RIBOSOMAL PROTEIN S26, MITOCHONDRIAL"/>
    <property type="match status" value="1"/>
</dbReference>
<reference evidence="8" key="2">
    <citation type="submission" date="2021-04" db="EMBL/GenBank/DDBJ databases">
        <title>Taxonomy of Flavobacteriaceae bacterium ZY171143.</title>
        <authorList>
            <person name="Li F."/>
        </authorList>
    </citation>
    <scope>NUCLEOTIDE SEQUENCE [LARGE SCALE GENOMIC DNA]</scope>
    <source>
        <strain evidence="8">ZY171143</strain>
    </source>
</reference>
<name>A0ABX7XDH5_9FLAO</name>
<feature type="domain" description="Manganese/iron superoxide dismutase N-terminal" evidence="5">
    <location>
        <begin position="63"/>
        <end position="146"/>
    </location>
</feature>
<dbReference type="InterPro" id="IPR036314">
    <property type="entry name" value="SOD_C_sf"/>
</dbReference>
<evidence type="ECO:0000256" key="3">
    <source>
        <dbReference type="ARBA" id="ARBA00022723"/>
    </source>
</evidence>